<dbReference type="EMBL" id="JACPSX010000151">
    <property type="protein sequence ID" value="MBI3014980.1"/>
    <property type="molecule type" value="Genomic_DNA"/>
</dbReference>
<evidence type="ECO:0000256" key="2">
    <source>
        <dbReference type="ARBA" id="ARBA00005695"/>
    </source>
</evidence>
<dbReference type="GO" id="GO:0030288">
    <property type="term" value="C:outer membrane-bounded periplasmic space"/>
    <property type="evidence" value="ECO:0007669"/>
    <property type="project" value="UniProtKB-ARBA"/>
</dbReference>
<evidence type="ECO:0000256" key="3">
    <source>
        <dbReference type="ARBA" id="ARBA00022448"/>
    </source>
</evidence>
<evidence type="ECO:0000256" key="1">
    <source>
        <dbReference type="ARBA" id="ARBA00004196"/>
    </source>
</evidence>
<evidence type="ECO:0000313" key="8">
    <source>
        <dbReference type="Proteomes" id="UP000741360"/>
    </source>
</evidence>
<feature type="chain" id="PRO_5037853210" evidence="5">
    <location>
        <begin position="21"/>
        <end position="532"/>
    </location>
</feature>
<dbReference type="PROSITE" id="PS51257">
    <property type="entry name" value="PROKAR_LIPOPROTEIN"/>
    <property type="match status" value="1"/>
</dbReference>
<comment type="caution">
    <text evidence="7">The sequence shown here is derived from an EMBL/GenBank/DDBJ whole genome shotgun (WGS) entry which is preliminary data.</text>
</comment>
<dbReference type="Gene3D" id="3.90.76.10">
    <property type="entry name" value="Dipeptide-binding Protein, Domain 1"/>
    <property type="match status" value="1"/>
</dbReference>
<evidence type="ECO:0000256" key="5">
    <source>
        <dbReference type="SAM" id="SignalP"/>
    </source>
</evidence>
<feature type="domain" description="Solute-binding protein family 5" evidence="6">
    <location>
        <begin position="71"/>
        <end position="442"/>
    </location>
</feature>
<accession>A0A932M0Z9</accession>
<dbReference type="InterPro" id="IPR000914">
    <property type="entry name" value="SBP_5_dom"/>
</dbReference>
<dbReference type="SUPFAM" id="SSF53850">
    <property type="entry name" value="Periplasmic binding protein-like II"/>
    <property type="match status" value="1"/>
</dbReference>
<reference evidence="7" key="1">
    <citation type="submission" date="2020-07" db="EMBL/GenBank/DDBJ databases">
        <title>Huge and variable diversity of episymbiotic CPR bacteria and DPANN archaea in groundwater ecosystems.</title>
        <authorList>
            <person name="He C.Y."/>
            <person name="Keren R."/>
            <person name="Whittaker M."/>
            <person name="Farag I.F."/>
            <person name="Doudna J."/>
            <person name="Cate J.H.D."/>
            <person name="Banfield J.F."/>
        </authorList>
    </citation>
    <scope>NUCLEOTIDE SEQUENCE</scope>
    <source>
        <strain evidence="7">NC_groundwater_717_Ag_S-0.2um_59_8</strain>
    </source>
</reference>
<dbReference type="GO" id="GO:0015833">
    <property type="term" value="P:peptide transport"/>
    <property type="evidence" value="ECO:0007669"/>
    <property type="project" value="TreeGrafter"/>
</dbReference>
<dbReference type="CDD" id="cd08504">
    <property type="entry name" value="PBP2_OppA"/>
    <property type="match status" value="1"/>
</dbReference>
<dbReference type="InterPro" id="IPR039424">
    <property type="entry name" value="SBP_5"/>
</dbReference>
<dbReference type="PANTHER" id="PTHR30290:SF10">
    <property type="entry name" value="PERIPLASMIC OLIGOPEPTIDE-BINDING PROTEIN-RELATED"/>
    <property type="match status" value="1"/>
</dbReference>
<keyword evidence="3" id="KW-0813">Transport</keyword>
<comment type="similarity">
    <text evidence="2">Belongs to the bacterial solute-binding protein 5 family.</text>
</comment>
<comment type="subcellular location">
    <subcellularLocation>
        <location evidence="1">Cell envelope</location>
    </subcellularLocation>
</comment>
<dbReference type="InterPro" id="IPR030678">
    <property type="entry name" value="Peptide/Ni-bd"/>
</dbReference>
<evidence type="ECO:0000259" key="6">
    <source>
        <dbReference type="Pfam" id="PF00496"/>
    </source>
</evidence>
<feature type="signal peptide" evidence="5">
    <location>
        <begin position="1"/>
        <end position="20"/>
    </location>
</feature>
<dbReference type="FunFam" id="3.90.76.10:FF:000001">
    <property type="entry name" value="Oligopeptide ABC transporter substrate-binding protein"/>
    <property type="match status" value="1"/>
</dbReference>
<organism evidence="7 8">
    <name type="scientific">Tectimicrobiota bacterium</name>
    <dbReference type="NCBI Taxonomy" id="2528274"/>
    <lineage>
        <taxon>Bacteria</taxon>
        <taxon>Pseudomonadati</taxon>
        <taxon>Nitrospinota/Tectimicrobiota group</taxon>
        <taxon>Candidatus Tectimicrobiota</taxon>
    </lineage>
</organism>
<proteinExistence type="inferred from homology"/>
<protein>
    <submittedName>
        <fullName evidence="7">Peptide ABC transporter substrate-binding protein</fullName>
    </submittedName>
</protein>
<dbReference type="Gene3D" id="3.10.105.10">
    <property type="entry name" value="Dipeptide-binding Protein, Domain 3"/>
    <property type="match status" value="1"/>
</dbReference>
<dbReference type="Gene3D" id="3.40.190.10">
    <property type="entry name" value="Periplasmic binding protein-like II"/>
    <property type="match status" value="1"/>
</dbReference>
<evidence type="ECO:0000313" key="7">
    <source>
        <dbReference type="EMBL" id="MBI3014980.1"/>
    </source>
</evidence>
<evidence type="ECO:0000256" key="4">
    <source>
        <dbReference type="ARBA" id="ARBA00022729"/>
    </source>
</evidence>
<sequence length="532" mass="60639">MSPKHFLIIALALLVGCAQAEGDRRETAAFRMNLSSEPPTLDWSLATDNVSFDVITNIMEGLTQFDKDLHPRPAVAQRWEVLDGGRRLVFHLRKDVRWTDGKPVTARDFEYSWKRLLNPATAAEYSYFLYDLVNAKEYNEGKITDPNLVGVKALDDFTLEVRLIAPRAYFPSITTFMVTFPMRRDIVEKFGEQWTEPRNMVTNGPFRLERWQHDYKVILARNPSYYGPPPALERVEMYVVPEPNTALTLYETGFLEVVNLPPLAIPRYRGHPEYVTAPQLRGYYYGFNVEKKPFSDVRVRKAFAMAIDKTRLTRILQGGEIPTNSWVPKGMLAYNPEIGLRFNPREARRLLAEAGYPGGKGFPRVKAVFNSDAVNSLVGEFLQAQWREHLGVSIDLDNQEWKVYLKNLKADPPPLFRLGWGADYPDPDNFLNLFVTGGGNNNTKWGNLRYDELIARAAGEPDERTRVDLYNRAQKILSEEEVPIIPLFVAAQNMLLKPYVRGFEVNAMDILYLKRVRLADPKAGRNGGSGKG</sequence>
<dbReference type="AlphaFoldDB" id="A0A932M0Z9"/>
<dbReference type="PIRSF" id="PIRSF002741">
    <property type="entry name" value="MppA"/>
    <property type="match status" value="1"/>
</dbReference>
<dbReference type="PANTHER" id="PTHR30290">
    <property type="entry name" value="PERIPLASMIC BINDING COMPONENT OF ABC TRANSPORTER"/>
    <property type="match status" value="1"/>
</dbReference>
<dbReference type="Pfam" id="PF00496">
    <property type="entry name" value="SBP_bac_5"/>
    <property type="match status" value="1"/>
</dbReference>
<gene>
    <name evidence="7" type="ORF">HYY65_07995</name>
</gene>
<name>A0A932M0Z9_UNCTE</name>
<dbReference type="GO" id="GO:1904680">
    <property type="term" value="F:peptide transmembrane transporter activity"/>
    <property type="evidence" value="ECO:0007669"/>
    <property type="project" value="TreeGrafter"/>
</dbReference>
<keyword evidence="4 5" id="KW-0732">Signal</keyword>
<dbReference type="Proteomes" id="UP000741360">
    <property type="component" value="Unassembled WGS sequence"/>
</dbReference>
<dbReference type="GO" id="GO:0043190">
    <property type="term" value="C:ATP-binding cassette (ABC) transporter complex"/>
    <property type="evidence" value="ECO:0007669"/>
    <property type="project" value="InterPro"/>
</dbReference>